<protein>
    <submittedName>
        <fullName evidence="1">Uncharacterized protein</fullName>
    </submittedName>
</protein>
<dbReference type="AlphaFoldDB" id="A0A834AZ27"/>
<comment type="caution">
    <text evidence="1">The sequence shown here is derived from an EMBL/GenBank/DDBJ whole genome shotgun (WGS) entry which is preliminary data.</text>
</comment>
<name>A0A834AZ27_9CHIR</name>
<evidence type="ECO:0000313" key="1">
    <source>
        <dbReference type="EMBL" id="KAF6119893.1"/>
    </source>
</evidence>
<evidence type="ECO:0000313" key="2">
    <source>
        <dbReference type="Proteomes" id="UP000664940"/>
    </source>
</evidence>
<dbReference type="Proteomes" id="UP000664940">
    <property type="component" value="Unassembled WGS sequence"/>
</dbReference>
<gene>
    <name evidence="1" type="ORF">HJG60_010276</name>
</gene>
<dbReference type="EMBL" id="JABVXQ010000003">
    <property type="protein sequence ID" value="KAF6119893.1"/>
    <property type="molecule type" value="Genomic_DNA"/>
</dbReference>
<sequence length="205" mass="24159">MNIIKKSILPTAIYSFNAILIKIPVAYVTDLEQIFQKVIWSHKRSQIASALLRKRNKVRDITPPDILVKLYYKAIIIITVWYWHKNGAHRSMEQNRGHRNKLTPYGQLIFEKGGKNIQWGKNSPFNKWYWENWIECKTIELDHLRMPHRRIDSKFIKNLNVQCKTINILEDNRSSKTSDFSHIFSNIFANICNHCGKQYGVSSNN</sequence>
<dbReference type="PANTHER" id="PTHR19446">
    <property type="entry name" value="REVERSE TRANSCRIPTASES"/>
    <property type="match status" value="1"/>
</dbReference>
<accession>A0A834AZ27</accession>
<organism evidence="1 2">
    <name type="scientific">Phyllostomus discolor</name>
    <name type="common">pale spear-nosed bat</name>
    <dbReference type="NCBI Taxonomy" id="89673"/>
    <lineage>
        <taxon>Eukaryota</taxon>
        <taxon>Metazoa</taxon>
        <taxon>Chordata</taxon>
        <taxon>Craniata</taxon>
        <taxon>Vertebrata</taxon>
        <taxon>Euteleostomi</taxon>
        <taxon>Mammalia</taxon>
        <taxon>Eutheria</taxon>
        <taxon>Laurasiatheria</taxon>
        <taxon>Chiroptera</taxon>
        <taxon>Yangochiroptera</taxon>
        <taxon>Phyllostomidae</taxon>
        <taxon>Phyllostominae</taxon>
        <taxon>Phyllostomus</taxon>
    </lineage>
</organism>
<reference evidence="1 2" key="1">
    <citation type="journal article" date="2020" name="Nature">
        <title>Six reference-quality genomes reveal evolution of bat adaptations.</title>
        <authorList>
            <person name="Jebb D."/>
            <person name="Huang Z."/>
            <person name="Pippel M."/>
            <person name="Hughes G.M."/>
            <person name="Lavrichenko K."/>
            <person name="Devanna P."/>
            <person name="Winkler S."/>
            <person name="Jermiin L.S."/>
            <person name="Skirmuntt E.C."/>
            <person name="Katzourakis A."/>
            <person name="Burkitt-Gray L."/>
            <person name="Ray D.A."/>
            <person name="Sullivan K.A.M."/>
            <person name="Roscito J.G."/>
            <person name="Kirilenko B.M."/>
            <person name="Davalos L.M."/>
            <person name="Corthals A.P."/>
            <person name="Power M.L."/>
            <person name="Jones G."/>
            <person name="Ransome R.D."/>
            <person name="Dechmann D.K.N."/>
            <person name="Locatelli A.G."/>
            <person name="Puechmaille S.J."/>
            <person name="Fedrigo O."/>
            <person name="Jarvis E.D."/>
            <person name="Hiller M."/>
            <person name="Vernes S.C."/>
            <person name="Myers E.W."/>
            <person name="Teeling E.C."/>
        </authorList>
    </citation>
    <scope>NUCLEOTIDE SEQUENCE [LARGE SCALE GENOMIC DNA]</scope>
    <source>
        <strain evidence="1">Bat1K_MPI-CBG_1</strain>
    </source>
</reference>
<proteinExistence type="predicted"/>